<dbReference type="EMBL" id="SNRY01000605">
    <property type="protein sequence ID" value="KAA6338575.1"/>
    <property type="molecule type" value="Genomic_DNA"/>
</dbReference>
<reference evidence="1" key="1">
    <citation type="submission" date="2019-03" db="EMBL/GenBank/DDBJ databases">
        <title>Single cell metagenomics reveals metabolic interactions within the superorganism composed of flagellate Streblomastix strix and complex community of Bacteroidetes bacteria on its surface.</title>
        <authorList>
            <person name="Treitli S.C."/>
            <person name="Kolisko M."/>
            <person name="Husnik F."/>
            <person name="Keeling P."/>
            <person name="Hampl V."/>
        </authorList>
    </citation>
    <scope>NUCLEOTIDE SEQUENCE</scope>
    <source>
        <strain evidence="1">STM</strain>
    </source>
</reference>
<organism evidence="1">
    <name type="scientific">termite gut metagenome</name>
    <dbReference type="NCBI Taxonomy" id="433724"/>
    <lineage>
        <taxon>unclassified sequences</taxon>
        <taxon>metagenomes</taxon>
        <taxon>organismal metagenomes</taxon>
    </lineage>
</organism>
<comment type="caution">
    <text evidence="1">The sequence shown here is derived from an EMBL/GenBank/DDBJ whole genome shotgun (WGS) entry which is preliminary data.</text>
</comment>
<accession>A0A5J4RZB3</accession>
<evidence type="ECO:0000313" key="1">
    <source>
        <dbReference type="EMBL" id="KAA6338575.1"/>
    </source>
</evidence>
<proteinExistence type="predicted"/>
<protein>
    <submittedName>
        <fullName evidence="1">Uncharacterized protein</fullName>
    </submittedName>
</protein>
<dbReference type="AlphaFoldDB" id="A0A5J4RZB3"/>
<gene>
    <name evidence="1" type="ORF">EZS27_013437</name>
</gene>
<sequence length="39" mass="4573">MCYLSCLPALFAQGRIAWGEGVFLYIYASYFFVSFVEFY</sequence>
<name>A0A5J4RZB3_9ZZZZ</name>